<evidence type="ECO:0000313" key="1">
    <source>
        <dbReference type="EMBL" id="CAH4013772.1"/>
    </source>
</evidence>
<accession>A0A9P0T4C4</accession>
<proteinExistence type="predicted"/>
<gene>
    <name evidence="1" type="ORF">PIBRA_LOCUS3315</name>
</gene>
<dbReference type="EMBL" id="CALOZG010000004">
    <property type="protein sequence ID" value="CAH4013772.1"/>
    <property type="molecule type" value="Genomic_DNA"/>
</dbReference>
<reference evidence="1" key="1">
    <citation type="submission" date="2022-05" db="EMBL/GenBank/DDBJ databases">
        <authorList>
            <person name="Okamura Y."/>
        </authorList>
    </citation>
    <scope>NUCLEOTIDE SEQUENCE</scope>
</reference>
<comment type="caution">
    <text evidence="1">The sequence shown here is derived from an EMBL/GenBank/DDBJ whole genome shotgun (WGS) entry which is preliminary data.</text>
</comment>
<sequence>MDISSESLGKKIPQKTLNGVWKKLCPFFFSTETQAESVPGPDEICNVIKDVVELGRQINLEVDSDDVQELLDSHNEELIIDELITMREEIDNHDYLDPIQLEDQMTVGNLIEALSSIVKRITILKSIDSNKERIFVTKHGIKIILGCYEEKKTMTRQTTLLQCMKPSTSK</sequence>
<protein>
    <submittedName>
        <fullName evidence="1">Uncharacterized protein</fullName>
    </submittedName>
</protein>
<evidence type="ECO:0000313" key="2">
    <source>
        <dbReference type="Proteomes" id="UP001152562"/>
    </source>
</evidence>
<dbReference type="Proteomes" id="UP001152562">
    <property type="component" value="Unassembled WGS sequence"/>
</dbReference>
<dbReference type="AlphaFoldDB" id="A0A9P0T4C4"/>
<name>A0A9P0T4C4_PIEBR</name>
<keyword evidence="2" id="KW-1185">Reference proteome</keyword>
<organism evidence="1 2">
    <name type="scientific">Pieris brassicae</name>
    <name type="common">White butterfly</name>
    <name type="synonym">Large white butterfly</name>
    <dbReference type="NCBI Taxonomy" id="7116"/>
    <lineage>
        <taxon>Eukaryota</taxon>
        <taxon>Metazoa</taxon>
        <taxon>Ecdysozoa</taxon>
        <taxon>Arthropoda</taxon>
        <taxon>Hexapoda</taxon>
        <taxon>Insecta</taxon>
        <taxon>Pterygota</taxon>
        <taxon>Neoptera</taxon>
        <taxon>Endopterygota</taxon>
        <taxon>Lepidoptera</taxon>
        <taxon>Glossata</taxon>
        <taxon>Ditrysia</taxon>
        <taxon>Papilionoidea</taxon>
        <taxon>Pieridae</taxon>
        <taxon>Pierinae</taxon>
        <taxon>Pieris</taxon>
    </lineage>
</organism>